<dbReference type="GO" id="GO:0005175">
    <property type="term" value="F:CD27 receptor binding"/>
    <property type="evidence" value="ECO:0007669"/>
    <property type="project" value="TreeGrafter"/>
</dbReference>
<dbReference type="AlphaFoldDB" id="A0A6P3WNS0"/>
<organism evidence="1 2">
    <name type="scientific">Dinoponera quadriceps</name>
    <name type="common">South American ant</name>
    <dbReference type="NCBI Taxonomy" id="609295"/>
    <lineage>
        <taxon>Eukaryota</taxon>
        <taxon>Metazoa</taxon>
        <taxon>Ecdysozoa</taxon>
        <taxon>Arthropoda</taxon>
        <taxon>Hexapoda</taxon>
        <taxon>Insecta</taxon>
        <taxon>Pterygota</taxon>
        <taxon>Neoptera</taxon>
        <taxon>Endopterygota</taxon>
        <taxon>Hymenoptera</taxon>
        <taxon>Apocrita</taxon>
        <taxon>Aculeata</taxon>
        <taxon>Formicoidea</taxon>
        <taxon>Formicidae</taxon>
        <taxon>Ponerinae</taxon>
        <taxon>Ponerini</taxon>
        <taxon>Dinoponera</taxon>
    </lineage>
</organism>
<gene>
    <name evidence="2" type="primary">LOC106740801</name>
</gene>
<reference evidence="2" key="1">
    <citation type="submission" date="2025-08" db="UniProtKB">
        <authorList>
            <consortium name="RefSeq"/>
        </authorList>
    </citation>
    <scope>IDENTIFICATION</scope>
</reference>
<name>A0A6P3WNS0_DINQU</name>
<dbReference type="GO" id="GO:0097191">
    <property type="term" value="P:extrinsic apoptotic signaling pathway"/>
    <property type="evidence" value="ECO:0007669"/>
    <property type="project" value="TreeGrafter"/>
</dbReference>
<dbReference type="KEGG" id="dqu:106740801"/>
<evidence type="ECO:0000313" key="1">
    <source>
        <dbReference type="Proteomes" id="UP000515204"/>
    </source>
</evidence>
<dbReference type="Pfam" id="PF05458">
    <property type="entry name" value="Siva"/>
    <property type="match status" value="1"/>
</dbReference>
<dbReference type="PANTHER" id="PTHR14365:SF1">
    <property type="entry name" value="APOPTOSIS REGULATORY PROTEIN SIVA"/>
    <property type="match status" value="1"/>
</dbReference>
<dbReference type="OrthoDB" id="60860at2759"/>
<dbReference type="Proteomes" id="UP000515204">
    <property type="component" value="Unplaced"/>
</dbReference>
<protein>
    <submittedName>
        <fullName evidence="2">Apoptosis regulatory protein Siva-like</fullName>
    </submittedName>
</protein>
<dbReference type="InterPro" id="IPR022773">
    <property type="entry name" value="Siva"/>
</dbReference>
<keyword evidence="1" id="KW-1185">Reference proteome</keyword>
<dbReference type="PANTHER" id="PTHR14365">
    <property type="entry name" value="APOPTOSIS REGULATORY PROTEIN SIVA"/>
    <property type="match status" value="1"/>
</dbReference>
<accession>A0A6P3WNS0</accession>
<proteinExistence type="predicted"/>
<evidence type="ECO:0000313" key="2">
    <source>
        <dbReference type="RefSeq" id="XP_014467673.1"/>
    </source>
</evidence>
<dbReference type="GeneID" id="106740801"/>
<sequence length="170" mass="19225">MPKRACPYEEDLLPQIKIHVGQKQVDNGVASDKRLKNVYDKTLNLLKAGAKALSHKSRKSTQMDLTDLPLPPLPPSSCKLKSISNLKQMQLTNKLQLMASDKIISDIQVDTCGYCRVIDQSTVNRCYYCDQILCASCLSACVRCSELFCQNCSLFIYNQEEQKMCLNCHR</sequence>
<dbReference type="RefSeq" id="XP_014467673.1">
    <property type="nucleotide sequence ID" value="XM_014612187.1"/>
</dbReference>